<dbReference type="OrthoDB" id="9796486at2"/>
<keyword evidence="1" id="KW-0408">Iron</keyword>
<dbReference type="GO" id="GO:0016491">
    <property type="term" value="F:oxidoreductase activity"/>
    <property type="evidence" value="ECO:0007669"/>
    <property type="project" value="InterPro"/>
</dbReference>
<name>A0A140L6D0_9FIRM</name>
<evidence type="ECO:0000259" key="2">
    <source>
        <dbReference type="PROSITE" id="PS51384"/>
    </source>
</evidence>
<keyword evidence="1" id="KW-0001">2Fe-2S</keyword>
<dbReference type="GO" id="GO:0051537">
    <property type="term" value="F:2 iron, 2 sulfur cluster binding"/>
    <property type="evidence" value="ECO:0007669"/>
    <property type="project" value="UniProtKB-KW"/>
</dbReference>
<dbReference type="GO" id="GO:0046872">
    <property type="term" value="F:metal ion binding"/>
    <property type="evidence" value="ECO:0007669"/>
    <property type="project" value="UniProtKB-KW"/>
</dbReference>
<dbReference type="PRINTS" id="PR00406">
    <property type="entry name" value="CYTB5RDTASE"/>
</dbReference>
<dbReference type="CDD" id="cd06221">
    <property type="entry name" value="sulfite_reductase_like"/>
    <property type="match status" value="1"/>
</dbReference>
<dbReference type="InterPro" id="IPR008333">
    <property type="entry name" value="Cbr1-like_FAD-bd_dom"/>
</dbReference>
<dbReference type="Pfam" id="PF10418">
    <property type="entry name" value="DHODB_Fe-S_bind"/>
    <property type="match status" value="1"/>
</dbReference>
<dbReference type="PATRIC" id="fig|520762.4.peg.1185"/>
<dbReference type="AlphaFoldDB" id="A0A140L6D0"/>
<keyword evidence="1" id="KW-0411">Iron-sulfur</keyword>
<evidence type="ECO:0000313" key="4">
    <source>
        <dbReference type="Proteomes" id="UP000070456"/>
    </source>
</evidence>
<dbReference type="Pfam" id="PF00175">
    <property type="entry name" value="NAD_binding_1"/>
    <property type="match status" value="1"/>
</dbReference>
<dbReference type="Gene3D" id="2.40.30.10">
    <property type="entry name" value="Translation factors"/>
    <property type="match status" value="1"/>
</dbReference>
<dbReference type="GO" id="GO:0050660">
    <property type="term" value="F:flavin adenine dinucleotide binding"/>
    <property type="evidence" value="ECO:0007669"/>
    <property type="project" value="InterPro"/>
</dbReference>
<dbReference type="RefSeq" id="WP_068555487.1">
    <property type="nucleotide sequence ID" value="NZ_LOEE01000028.1"/>
</dbReference>
<comment type="caution">
    <text evidence="3">The sequence shown here is derived from an EMBL/GenBank/DDBJ whole genome shotgun (WGS) entry which is preliminary data.</text>
</comment>
<feature type="binding site" evidence="1">
    <location>
        <position position="241"/>
    </location>
    <ligand>
        <name>[2Fe-2S] cluster</name>
        <dbReference type="ChEBI" id="CHEBI:190135"/>
    </ligand>
</feature>
<keyword evidence="1" id="KW-0479">Metal-binding</keyword>
<dbReference type="PIRSF" id="PIRSF006816">
    <property type="entry name" value="Cyc3_hyd_g"/>
    <property type="match status" value="1"/>
</dbReference>
<feature type="binding site" evidence="1">
    <location>
        <position position="233"/>
    </location>
    <ligand>
        <name>[2Fe-2S] cluster</name>
        <dbReference type="ChEBI" id="CHEBI:190135"/>
    </ligand>
</feature>
<dbReference type="PANTHER" id="PTHR43513">
    <property type="entry name" value="DIHYDROOROTATE DEHYDROGENASE B (NAD(+)), ELECTRON TRANSFER SUBUNIT"/>
    <property type="match status" value="1"/>
</dbReference>
<proteinExistence type="predicted"/>
<dbReference type="InterPro" id="IPR039261">
    <property type="entry name" value="FNR_nucleotide-bd"/>
</dbReference>
<protein>
    <submittedName>
        <fullName evidence="3">Anaerobic sulfite reductase subunit B</fullName>
    </submittedName>
</protein>
<evidence type="ECO:0000256" key="1">
    <source>
        <dbReference type="PIRSR" id="PIRSR006816-2"/>
    </source>
</evidence>
<dbReference type="GO" id="GO:0006221">
    <property type="term" value="P:pyrimidine nucleotide biosynthetic process"/>
    <property type="evidence" value="ECO:0007669"/>
    <property type="project" value="InterPro"/>
</dbReference>
<dbReference type="InterPro" id="IPR001433">
    <property type="entry name" value="OxRdtase_FAD/NAD-bd"/>
</dbReference>
<keyword evidence="4" id="KW-1185">Reference proteome</keyword>
<dbReference type="SUPFAM" id="SSF63380">
    <property type="entry name" value="Riboflavin synthase domain-like"/>
    <property type="match status" value="1"/>
</dbReference>
<dbReference type="PROSITE" id="PS51384">
    <property type="entry name" value="FAD_FR"/>
    <property type="match status" value="1"/>
</dbReference>
<dbReference type="PANTHER" id="PTHR43513:SF1">
    <property type="entry name" value="ANAEROBIC SULFITE REDUCTASE SUBUNIT B"/>
    <property type="match status" value="1"/>
</dbReference>
<dbReference type="InterPro" id="IPR019480">
    <property type="entry name" value="Dihydroorotate_DH_Fe-S-bd"/>
</dbReference>
<dbReference type="STRING" id="520762.AN619_10620"/>
<dbReference type="SUPFAM" id="SSF52343">
    <property type="entry name" value="Ferredoxin reductase-like, C-terminal NADP-linked domain"/>
    <property type="match status" value="1"/>
</dbReference>
<reference evidence="3 4" key="1">
    <citation type="submission" date="2015-12" db="EMBL/GenBank/DDBJ databases">
        <title>Draft genome sequence of the thermoanaerobe Thermotalea metallivorans, an isolate from the runoff channel of the Great Artesian Basin, Australia.</title>
        <authorList>
            <person name="Patel B.K."/>
        </authorList>
    </citation>
    <scope>NUCLEOTIDE SEQUENCE [LARGE SCALE GENOMIC DNA]</scope>
    <source>
        <strain evidence="3 4">B2-1</strain>
    </source>
</reference>
<sequence length="265" mass="30237">MKNPYMPKKYTIIDIQHQTDIDYTFRVACDIKPKNGQFVEVSIPKIGEAPISISDFGDGYIDMTIRRVGKVTNYLHGLKPGDAMYLRGPYGNGFSLEQYKNKHLVIAAGGTGLAPVKSIINYFHRNPEEIQKLDLLIGFKSPKDILFREEIEEWMKNKKFHVTVTVDKGDESWTGNVGLITQFVPKIDIPDEDNLEVIIVGPPLMMKFTGLEFLQRKIKEEQIWVSFERKMSCGIGKCGHCKIDETYVCLEGPVFHYTKAKQLID</sequence>
<gene>
    <name evidence="3" type="primary">asrB</name>
    <name evidence="3" type="ORF">AN619_10620</name>
</gene>
<dbReference type="NCBIfam" id="TIGR02911">
    <property type="entry name" value="sulfite_red_B"/>
    <property type="match status" value="1"/>
</dbReference>
<dbReference type="InterPro" id="IPR017938">
    <property type="entry name" value="Riboflavin_synthase-like_b-brl"/>
</dbReference>
<dbReference type="Pfam" id="PF00970">
    <property type="entry name" value="FAD_binding_6"/>
    <property type="match status" value="1"/>
</dbReference>
<feature type="domain" description="FAD-binding FR-type" evidence="2">
    <location>
        <begin position="5"/>
        <end position="96"/>
    </location>
</feature>
<feature type="binding site" evidence="1">
    <location>
        <position position="249"/>
    </location>
    <ligand>
        <name>[2Fe-2S] cluster</name>
        <dbReference type="ChEBI" id="CHEBI:190135"/>
    </ligand>
</feature>
<evidence type="ECO:0000313" key="3">
    <source>
        <dbReference type="EMBL" id="KXG76105.1"/>
    </source>
</evidence>
<dbReference type="Gene3D" id="3.40.50.80">
    <property type="entry name" value="Nucleotide-binding domain of ferredoxin-NADP reductase (FNR) module"/>
    <property type="match status" value="1"/>
</dbReference>
<accession>A0A140L6D0</accession>
<dbReference type="InterPro" id="IPR017927">
    <property type="entry name" value="FAD-bd_FR_type"/>
</dbReference>
<dbReference type="Proteomes" id="UP000070456">
    <property type="component" value="Unassembled WGS sequence"/>
</dbReference>
<organism evidence="3 4">
    <name type="scientific">Thermotalea metallivorans</name>
    <dbReference type="NCBI Taxonomy" id="520762"/>
    <lineage>
        <taxon>Bacteria</taxon>
        <taxon>Bacillati</taxon>
        <taxon>Bacillota</taxon>
        <taxon>Clostridia</taxon>
        <taxon>Peptostreptococcales</taxon>
        <taxon>Thermotaleaceae</taxon>
        <taxon>Thermotalea</taxon>
    </lineage>
</organism>
<dbReference type="InterPro" id="IPR050353">
    <property type="entry name" value="PyrK_electron_transfer"/>
</dbReference>
<feature type="binding site" evidence="1">
    <location>
        <position position="238"/>
    </location>
    <ligand>
        <name>[2Fe-2S] cluster</name>
        <dbReference type="ChEBI" id="CHEBI:190135"/>
    </ligand>
</feature>
<comment type="cofactor">
    <cofactor evidence="1">
        <name>[2Fe-2S] cluster</name>
        <dbReference type="ChEBI" id="CHEBI:190135"/>
    </cofactor>
    <text evidence="1">Binds 1 [2Fe-2S] cluster per subunit.</text>
</comment>
<dbReference type="InterPro" id="IPR012165">
    <property type="entry name" value="Cyt_c3_hydrogenase_gsu"/>
</dbReference>
<dbReference type="EMBL" id="LOEE01000028">
    <property type="protein sequence ID" value="KXG76105.1"/>
    <property type="molecule type" value="Genomic_DNA"/>
</dbReference>
<dbReference type="InterPro" id="IPR014260">
    <property type="entry name" value="Sulphite_reductase_B"/>
</dbReference>